<dbReference type="EMBL" id="JAYWIO010000006">
    <property type="protein sequence ID" value="KAK7256835.1"/>
    <property type="molecule type" value="Genomic_DNA"/>
</dbReference>
<organism evidence="1 2">
    <name type="scientific">Crotalaria pallida</name>
    <name type="common">Smooth rattlebox</name>
    <name type="synonym">Crotalaria striata</name>
    <dbReference type="NCBI Taxonomy" id="3830"/>
    <lineage>
        <taxon>Eukaryota</taxon>
        <taxon>Viridiplantae</taxon>
        <taxon>Streptophyta</taxon>
        <taxon>Embryophyta</taxon>
        <taxon>Tracheophyta</taxon>
        <taxon>Spermatophyta</taxon>
        <taxon>Magnoliopsida</taxon>
        <taxon>eudicotyledons</taxon>
        <taxon>Gunneridae</taxon>
        <taxon>Pentapetalae</taxon>
        <taxon>rosids</taxon>
        <taxon>fabids</taxon>
        <taxon>Fabales</taxon>
        <taxon>Fabaceae</taxon>
        <taxon>Papilionoideae</taxon>
        <taxon>50 kb inversion clade</taxon>
        <taxon>genistoids sensu lato</taxon>
        <taxon>core genistoids</taxon>
        <taxon>Crotalarieae</taxon>
        <taxon>Crotalaria</taxon>
    </lineage>
</organism>
<comment type="caution">
    <text evidence="1">The sequence shown here is derived from an EMBL/GenBank/DDBJ whole genome shotgun (WGS) entry which is preliminary data.</text>
</comment>
<evidence type="ECO:0000313" key="2">
    <source>
        <dbReference type="Proteomes" id="UP001372338"/>
    </source>
</evidence>
<sequence>MANQVKGWYISEASWTRITVMRKIFNSSPSKYILVNDEFMKVISIDFKSFLSIGEDVGVGCLEPSFLYLHNVISTPRSGFREQHGDMRGRTLMETGYDTKTLSFSRIVGDGSFEHDTLLRVAARDAMMVTVMNDAQILDISGYG</sequence>
<protein>
    <submittedName>
        <fullName evidence="1">Uncharacterized protein</fullName>
    </submittedName>
</protein>
<proteinExistence type="predicted"/>
<keyword evidence="2" id="KW-1185">Reference proteome</keyword>
<evidence type="ECO:0000313" key="1">
    <source>
        <dbReference type="EMBL" id="KAK7256835.1"/>
    </source>
</evidence>
<name>A0AAN9EI70_CROPI</name>
<dbReference type="Proteomes" id="UP001372338">
    <property type="component" value="Unassembled WGS sequence"/>
</dbReference>
<gene>
    <name evidence="1" type="ORF">RIF29_30363</name>
</gene>
<reference evidence="1 2" key="1">
    <citation type="submission" date="2024-01" db="EMBL/GenBank/DDBJ databases">
        <title>The genomes of 5 underutilized Papilionoideae crops provide insights into root nodulation and disease resistanc.</title>
        <authorList>
            <person name="Yuan L."/>
        </authorList>
    </citation>
    <scope>NUCLEOTIDE SEQUENCE [LARGE SCALE GENOMIC DNA]</scope>
    <source>
        <strain evidence="1">ZHUSHIDOU_FW_LH</strain>
        <tissue evidence="1">Leaf</tissue>
    </source>
</reference>
<dbReference type="AlphaFoldDB" id="A0AAN9EI70"/>
<accession>A0AAN9EI70</accession>